<dbReference type="AlphaFoldDB" id="A0AAI9F232"/>
<evidence type="ECO:0000313" key="3">
    <source>
        <dbReference type="Proteomes" id="UP000003288"/>
    </source>
</evidence>
<evidence type="ECO:0000259" key="1">
    <source>
        <dbReference type="PROSITE" id="PS51202"/>
    </source>
</evidence>
<organism evidence="2 3">
    <name type="scientific">Caminibacter mediatlanticus TB-2</name>
    <dbReference type="NCBI Taxonomy" id="391592"/>
    <lineage>
        <taxon>Bacteria</taxon>
        <taxon>Pseudomonadati</taxon>
        <taxon>Campylobacterota</taxon>
        <taxon>Epsilonproteobacteria</taxon>
        <taxon>Nautiliales</taxon>
        <taxon>Nautiliaceae</taxon>
        <taxon>Caminibacter</taxon>
    </lineage>
</organism>
<dbReference type="Proteomes" id="UP000003288">
    <property type="component" value="Unassembled WGS sequence"/>
</dbReference>
<dbReference type="PROSITE" id="PS51202">
    <property type="entry name" value="RCK_C"/>
    <property type="match status" value="1"/>
</dbReference>
<dbReference type="GO" id="GO:0006813">
    <property type="term" value="P:potassium ion transport"/>
    <property type="evidence" value="ECO:0007669"/>
    <property type="project" value="InterPro"/>
</dbReference>
<dbReference type="SUPFAM" id="SSF116726">
    <property type="entry name" value="TrkA C-terminal domain-like"/>
    <property type="match status" value="1"/>
</dbReference>
<dbReference type="Gene3D" id="3.30.70.1450">
    <property type="entry name" value="Regulator of K+ conductance, C-terminal domain"/>
    <property type="match status" value="1"/>
</dbReference>
<proteinExistence type="predicted"/>
<dbReference type="GO" id="GO:0008324">
    <property type="term" value="F:monoatomic cation transmembrane transporter activity"/>
    <property type="evidence" value="ECO:0007669"/>
    <property type="project" value="InterPro"/>
</dbReference>
<dbReference type="Pfam" id="PF02080">
    <property type="entry name" value="TrkA_C"/>
    <property type="match status" value="1"/>
</dbReference>
<feature type="domain" description="RCK C-terminal" evidence="1">
    <location>
        <begin position="13"/>
        <end position="103"/>
    </location>
</feature>
<evidence type="ECO:0000313" key="2">
    <source>
        <dbReference type="EMBL" id="EDM24332.1"/>
    </source>
</evidence>
<dbReference type="InterPro" id="IPR036721">
    <property type="entry name" value="RCK_C_sf"/>
</dbReference>
<comment type="caution">
    <text evidence="2">The sequence shown here is derived from an EMBL/GenBank/DDBJ whole genome shotgun (WGS) entry which is preliminary data.</text>
</comment>
<name>A0AAI9F232_9BACT</name>
<dbReference type="InterPro" id="IPR006037">
    <property type="entry name" value="RCK_C"/>
</dbReference>
<gene>
    <name evidence="2" type="ORF">CMTB2_02413</name>
</gene>
<dbReference type="RefSeq" id="WP_007473163.1">
    <property type="nucleotide sequence ID" value="NZ_ABCJ01000001.1"/>
</dbReference>
<sequence>MTILKKPLTIKIIEEIIFEDNNLSFAEIEIPKNSFLDGRYIKEVYREISQNYNIIIIAIVDKEMSENVQFVTKGINHKIDAGDILIVVGDKDDIERFKIDLETIKF</sequence>
<accession>A0AAI9F232</accession>
<dbReference type="EMBL" id="ABCJ01000001">
    <property type="protein sequence ID" value="EDM24332.1"/>
    <property type="molecule type" value="Genomic_DNA"/>
</dbReference>
<reference evidence="2 3" key="1">
    <citation type="journal article" date="2011" name="Stand. Genomic Sci.">
        <title>Draft genome sequence of Caminibacter mediatlanticus strain TB-2, an epsilonproteobacterium isolated from a deep-sea hydrothermal vent.</title>
        <authorList>
            <person name="Giovannelli D."/>
            <person name="Ferriera S."/>
            <person name="Johnson J."/>
            <person name="Kravitz S."/>
            <person name="Perez-Rodriguez I."/>
            <person name="Ricci J."/>
            <person name="O'Brien C."/>
            <person name="Voordeckers J.W."/>
            <person name="Bini E."/>
            <person name="Vetriani C."/>
        </authorList>
    </citation>
    <scope>NUCLEOTIDE SEQUENCE [LARGE SCALE GENOMIC DNA]</scope>
    <source>
        <strain evidence="2 3">TB-2</strain>
    </source>
</reference>
<protein>
    <recommendedName>
        <fullName evidence="1">RCK C-terminal domain-containing protein</fullName>
    </recommendedName>
</protein>